<evidence type="ECO:0000313" key="3">
    <source>
        <dbReference type="Proteomes" id="UP001321450"/>
    </source>
</evidence>
<dbReference type="AlphaFoldDB" id="A0AAU9CNC7"/>
<reference evidence="3" key="1">
    <citation type="journal article" date="2024" name="Int. J. Syst. Evol. Microbiol.">
        <title>Methylomarinovum tepidoasis sp. nov., a moderately thermophilic methanotroph of the family Methylothermaceae isolated from a deep-sea hydrothermal field.</title>
        <authorList>
            <person name="Hirayama H."/>
            <person name="Takaki Y."/>
            <person name="Abe M."/>
            <person name="Miyazaki M."/>
            <person name="Uematsu K."/>
            <person name="Matsui Y."/>
            <person name="Takai K."/>
        </authorList>
    </citation>
    <scope>NUCLEOTIDE SEQUENCE [LARGE SCALE GENOMIC DNA]</scope>
    <source>
        <strain evidence="3">IN45</strain>
    </source>
</reference>
<protein>
    <submittedName>
        <fullName evidence="2">Sigma-E factor negative regulatory protein RseA</fullName>
    </submittedName>
</protein>
<dbReference type="RefSeq" id="WP_286291417.1">
    <property type="nucleotide sequence ID" value="NZ_AP024718.1"/>
</dbReference>
<name>A0AAU9CNC7_9GAMM</name>
<keyword evidence="3" id="KW-1185">Reference proteome</keyword>
<dbReference type="Proteomes" id="UP001321450">
    <property type="component" value="Chromosome"/>
</dbReference>
<evidence type="ECO:0000259" key="1">
    <source>
        <dbReference type="Pfam" id="PF03872"/>
    </source>
</evidence>
<dbReference type="KEGG" id="meiy:MIN45_P1507"/>
<organism evidence="2 3">
    <name type="scientific">Methylomarinovum tepidoasis</name>
    <dbReference type="NCBI Taxonomy" id="2840183"/>
    <lineage>
        <taxon>Bacteria</taxon>
        <taxon>Pseudomonadati</taxon>
        <taxon>Pseudomonadota</taxon>
        <taxon>Gammaproteobacteria</taxon>
        <taxon>Methylococcales</taxon>
        <taxon>Methylothermaceae</taxon>
        <taxon>Methylomarinovum</taxon>
    </lineage>
</organism>
<dbReference type="SUPFAM" id="SSF89069">
    <property type="entry name" value="N-terminal, cytoplasmic domain of anti-sigmaE factor RseA"/>
    <property type="match status" value="1"/>
</dbReference>
<dbReference type="InterPro" id="IPR005572">
    <property type="entry name" value="Anti-sigma_E_RseA_N"/>
</dbReference>
<dbReference type="EMBL" id="AP024718">
    <property type="protein sequence ID" value="BCX89137.1"/>
    <property type="molecule type" value="Genomic_DNA"/>
</dbReference>
<gene>
    <name evidence="2" type="ORF">MIN45_P1507</name>
</gene>
<dbReference type="Gene3D" id="1.10.10.880">
    <property type="entry name" value="Anti sigma-E protein RseA, N-terminal domain"/>
    <property type="match status" value="1"/>
</dbReference>
<sequence>MQDDVNWKLSLLMDDELPPDEAIALLERLHNDSNLQDTWYQYQLIRQAVRHGAGAHATAAFLGRIQAALAEEPAPEPQIPQWQSDASGPQPDSLPFWRNPWVTVPMAVAAGVLVAFLWRQPDTPETPVQKTAEAASVPSRIARDERLEDYLLAHSEDSLYLPGAQQMISYARIVSHGGR</sequence>
<dbReference type="GO" id="GO:0016989">
    <property type="term" value="F:sigma factor antagonist activity"/>
    <property type="evidence" value="ECO:0007669"/>
    <property type="project" value="InterPro"/>
</dbReference>
<dbReference type="InterPro" id="IPR036147">
    <property type="entry name" value="Anti-sigma_E_RseA_N_sf"/>
</dbReference>
<accession>A0AAU9CNC7</accession>
<dbReference type="PANTHER" id="PTHR38104:SF1">
    <property type="entry name" value="ANTI-SIGMA-E FACTOR RSEA"/>
    <property type="match status" value="1"/>
</dbReference>
<proteinExistence type="predicted"/>
<dbReference type="InterPro" id="IPR052383">
    <property type="entry name" value="Anti-sigma-E_RseA-like"/>
</dbReference>
<feature type="domain" description="Anti sigma-E protein RseA N-terminal" evidence="1">
    <location>
        <begin position="8"/>
        <end position="81"/>
    </location>
</feature>
<dbReference type="Pfam" id="PF03872">
    <property type="entry name" value="RseA_N"/>
    <property type="match status" value="1"/>
</dbReference>
<dbReference type="CDD" id="cd16328">
    <property type="entry name" value="RseA_N"/>
    <property type="match status" value="1"/>
</dbReference>
<evidence type="ECO:0000313" key="2">
    <source>
        <dbReference type="EMBL" id="BCX89137.1"/>
    </source>
</evidence>
<dbReference type="PANTHER" id="PTHR38104">
    <property type="match status" value="1"/>
</dbReference>